<dbReference type="AlphaFoldDB" id="A0A7T6ZDV4"/>
<dbReference type="Gene3D" id="1.20.120.1870">
    <property type="entry name" value="Fic/DOC protein, Fido domain"/>
    <property type="match status" value="1"/>
</dbReference>
<feature type="domain" description="Fido" evidence="1">
    <location>
        <begin position="4"/>
        <end position="131"/>
    </location>
</feature>
<evidence type="ECO:0000259" key="1">
    <source>
        <dbReference type="PROSITE" id="PS51459"/>
    </source>
</evidence>
<dbReference type="GO" id="GO:0016301">
    <property type="term" value="F:kinase activity"/>
    <property type="evidence" value="ECO:0007669"/>
    <property type="project" value="InterPro"/>
</dbReference>
<dbReference type="RefSeq" id="WP_200086312.1">
    <property type="nucleotide sequence ID" value="NZ_CP054706.1"/>
</dbReference>
<dbReference type="Pfam" id="PF02661">
    <property type="entry name" value="Fic"/>
    <property type="match status" value="1"/>
</dbReference>
<dbReference type="InterPro" id="IPR006440">
    <property type="entry name" value="Doc"/>
</dbReference>
<dbReference type="EMBL" id="CP054706">
    <property type="protein sequence ID" value="QQK81691.1"/>
    <property type="molecule type" value="Genomic_DNA"/>
</dbReference>
<sequence>MEYITIREVILFNSYLISTYSPKEQKGVKDESLLESAVNRPKQTAFGQEIFPTLYDKCAALYHALIKNHAFHNANKRTALMSLIRMLAINGYEFMASQEDAENMTVEIADIKPEDIDTEQFMKDIADWIENNSRKKE</sequence>
<dbReference type="InterPro" id="IPR053737">
    <property type="entry name" value="Type_II_TA_Toxin"/>
</dbReference>
<name>A0A7T6ZDV4_9BACI</name>
<dbReference type="KEGG" id="scib:HUG20_18415"/>
<dbReference type="PANTHER" id="PTHR39426:SF1">
    <property type="entry name" value="HOMOLOGY TO DEATH-ON-CURING PROTEIN OF PHAGE P1"/>
    <property type="match status" value="1"/>
</dbReference>
<organism evidence="2 3">
    <name type="scientific">Salicibibacter cibi</name>
    <dbReference type="NCBI Taxonomy" id="2743001"/>
    <lineage>
        <taxon>Bacteria</taxon>
        <taxon>Bacillati</taxon>
        <taxon>Bacillota</taxon>
        <taxon>Bacilli</taxon>
        <taxon>Bacillales</taxon>
        <taxon>Bacillaceae</taxon>
        <taxon>Salicibibacter</taxon>
    </lineage>
</organism>
<keyword evidence="3" id="KW-1185">Reference proteome</keyword>
<proteinExistence type="predicted"/>
<accession>A0A7T6ZDV4</accession>
<dbReference type="Proteomes" id="UP000595349">
    <property type="component" value="Chromosome"/>
</dbReference>
<gene>
    <name evidence="2" type="ORF">HUG20_18415</name>
</gene>
<dbReference type="NCBIfam" id="TIGR01550">
    <property type="entry name" value="DOC_P1"/>
    <property type="match status" value="1"/>
</dbReference>
<evidence type="ECO:0000313" key="2">
    <source>
        <dbReference type="EMBL" id="QQK81691.1"/>
    </source>
</evidence>
<evidence type="ECO:0000313" key="3">
    <source>
        <dbReference type="Proteomes" id="UP000595349"/>
    </source>
</evidence>
<dbReference type="PANTHER" id="PTHR39426">
    <property type="entry name" value="HOMOLOGY TO DEATH-ON-CURING PROTEIN OF PHAGE P1"/>
    <property type="match status" value="1"/>
</dbReference>
<protein>
    <submittedName>
        <fullName evidence="2">Type II toxin-antitoxin system death-on-curing family toxin</fullName>
    </submittedName>
</protein>
<reference evidence="2 3" key="1">
    <citation type="submission" date="2020-06" db="EMBL/GenBank/DDBJ databases">
        <title>Genomic analysis of Salicibibacter sp. NKC21-4.</title>
        <authorList>
            <person name="Oh Y.J."/>
        </authorList>
    </citation>
    <scope>NUCLEOTIDE SEQUENCE [LARGE SCALE GENOMIC DNA]</scope>
    <source>
        <strain evidence="2 3">NKC21-4</strain>
    </source>
</reference>
<dbReference type="PROSITE" id="PS51459">
    <property type="entry name" value="FIDO"/>
    <property type="match status" value="1"/>
</dbReference>
<dbReference type="InterPro" id="IPR003812">
    <property type="entry name" value="Fido"/>
</dbReference>